<dbReference type="Proteomes" id="UP000018168">
    <property type="component" value="Unassembled WGS sequence"/>
</dbReference>
<feature type="transmembrane region" description="Helical" evidence="1">
    <location>
        <begin position="369"/>
        <end position="396"/>
    </location>
</feature>
<feature type="transmembrane region" description="Helical" evidence="1">
    <location>
        <begin position="68"/>
        <end position="86"/>
    </location>
</feature>
<name>R6N9D1_9FIRM</name>
<feature type="transmembrane region" description="Helical" evidence="1">
    <location>
        <begin position="333"/>
        <end position="357"/>
    </location>
</feature>
<protein>
    <recommendedName>
        <fullName evidence="4">O-antigen polymerase</fullName>
    </recommendedName>
</protein>
<evidence type="ECO:0000313" key="2">
    <source>
        <dbReference type="EMBL" id="CDC04959.1"/>
    </source>
</evidence>
<keyword evidence="1" id="KW-1133">Transmembrane helix</keyword>
<dbReference type="EMBL" id="CBEP010000091">
    <property type="protein sequence ID" value="CDC04959.1"/>
    <property type="molecule type" value="Genomic_DNA"/>
</dbReference>
<feature type="transmembrane region" description="Helical" evidence="1">
    <location>
        <begin position="92"/>
        <end position="112"/>
    </location>
</feature>
<comment type="caution">
    <text evidence="2">The sequence shown here is derived from an EMBL/GenBank/DDBJ whole genome shotgun (WGS) entry which is preliminary data.</text>
</comment>
<feature type="transmembrane region" description="Helical" evidence="1">
    <location>
        <begin position="14"/>
        <end position="32"/>
    </location>
</feature>
<feature type="transmembrane region" description="Helical" evidence="1">
    <location>
        <begin position="124"/>
        <end position="142"/>
    </location>
</feature>
<evidence type="ECO:0008006" key="4">
    <source>
        <dbReference type="Google" id="ProtNLM"/>
    </source>
</evidence>
<dbReference type="AlphaFoldDB" id="R6N9D1"/>
<feature type="transmembrane region" description="Helical" evidence="1">
    <location>
        <begin position="244"/>
        <end position="263"/>
    </location>
</feature>
<accession>R6N9D1</accession>
<feature type="transmembrane region" description="Helical" evidence="1">
    <location>
        <begin position="173"/>
        <end position="191"/>
    </location>
</feature>
<dbReference type="PANTHER" id="PTHR37422:SF13">
    <property type="entry name" value="LIPOPOLYSACCHARIDE BIOSYNTHESIS PROTEIN PA4999-RELATED"/>
    <property type="match status" value="1"/>
</dbReference>
<gene>
    <name evidence="2" type="ORF">BN578_00491</name>
</gene>
<sequence length="415" mass="47620">MIEKTAARSKYRRITDYCAALVFYFQHILKFLFSGKMIATVIGNLDPWYLLGPWYLWKNRKESKKLKASLIVISIFFLYGILQLIVFPNMSILKLAVTLLKLAVCILCMLYVMENAEKINFLRIAKIISVFYGITLPFALFFNQSPLFWITNDYVNKYTTTRLRLFYYEPSELGFRLIIVMVVLIGFFLASKCKKEKVLLAVLILVDAFTLYLARSMGAIGIGALAIGVMFLYDWIAHNSRKKTVIYSCICAALLLFCVMMAVTQSDLYMRLMDTLQGKDSSNSYRIGLSFRILGDSFWNYWGLGCGFGNVNTPAFLNQYTDWGLKTVITNSYVYYMTETGIFGVLTLGGFISILFYRCVKGKSAVKWGLFVFIVVFQFMGGYLTNGLNWVAYGIILSNFNERNVFKELSIKLKY</sequence>
<organism evidence="2 3">
    <name type="scientific">[Clostridium] leptum CAG:27</name>
    <dbReference type="NCBI Taxonomy" id="1263068"/>
    <lineage>
        <taxon>Bacteria</taxon>
        <taxon>Bacillati</taxon>
        <taxon>Bacillota</taxon>
        <taxon>Clostridia</taxon>
        <taxon>Eubacteriales</taxon>
        <taxon>Oscillospiraceae</taxon>
        <taxon>Oscillospiraceae incertae sedis</taxon>
    </lineage>
</organism>
<reference evidence="2" key="1">
    <citation type="submission" date="2012-11" db="EMBL/GenBank/DDBJ databases">
        <title>Dependencies among metagenomic species, viruses, plasmids and units of genetic variation.</title>
        <authorList>
            <person name="Nielsen H.B."/>
            <person name="Almeida M."/>
            <person name="Juncker A.S."/>
            <person name="Rasmussen S."/>
            <person name="Li J."/>
            <person name="Sunagawa S."/>
            <person name="Plichta D."/>
            <person name="Gautier L."/>
            <person name="Le Chatelier E."/>
            <person name="Peletier E."/>
            <person name="Bonde I."/>
            <person name="Nielsen T."/>
            <person name="Manichanh C."/>
            <person name="Arumugam M."/>
            <person name="Batto J."/>
            <person name="Santos M.B.Q.D."/>
            <person name="Blom N."/>
            <person name="Borruel N."/>
            <person name="Burgdorf K.S."/>
            <person name="Boumezbeur F."/>
            <person name="Casellas F."/>
            <person name="Dore J."/>
            <person name="Guarner F."/>
            <person name="Hansen T."/>
            <person name="Hildebrand F."/>
            <person name="Kaas R.S."/>
            <person name="Kennedy S."/>
            <person name="Kristiansen K."/>
            <person name="Kultima J.R."/>
            <person name="Leonard P."/>
            <person name="Levenez F."/>
            <person name="Lund O."/>
            <person name="Moumen B."/>
            <person name="Le Paslier D."/>
            <person name="Pons N."/>
            <person name="Pedersen O."/>
            <person name="Prifti E."/>
            <person name="Qin J."/>
            <person name="Raes J."/>
            <person name="Tap J."/>
            <person name="Tims S."/>
            <person name="Ussery D.W."/>
            <person name="Yamada T."/>
            <person name="MetaHit consortium"/>
            <person name="Renault P."/>
            <person name="Sicheritz-Ponten T."/>
            <person name="Bork P."/>
            <person name="Wang J."/>
            <person name="Brunak S."/>
            <person name="Ehrlich S.D."/>
        </authorList>
    </citation>
    <scope>NUCLEOTIDE SEQUENCE [LARGE SCALE GENOMIC DNA]</scope>
</reference>
<proteinExistence type="predicted"/>
<evidence type="ECO:0000313" key="3">
    <source>
        <dbReference type="Proteomes" id="UP000018168"/>
    </source>
</evidence>
<evidence type="ECO:0000256" key="1">
    <source>
        <dbReference type="SAM" id="Phobius"/>
    </source>
</evidence>
<dbReference type="InterPro" id="IPR051533">
    <property type="entry name" value="WaaL-like"/>
</dbReference>
<keyword evidence="1" id="KW-0812">Transmembrane</keyword>
<feature type="transmembrane region" description="Helical" evidence="1">
    <location>
        <begin position="220"/>
        <end position="237"/>
    </location>
</feature>
<dbReference type="PANTHER" id="PTHR37422">
    <property type="entry name" value="TEICHURONIC ACID BIOSYNTHESIS PROTEIN TUAE"/>
    <property type="match status" value="1"/>
</dbReference>
<keyword evidence="1" id="KW-0472">Membrane</keyword>